<feature type="non-terminal residue" evidence="2">
    <location>
        <position position="420"/>
    </location>
</feature>
<gene>
    <name evidence="2" type="ORF">LCGC14_2755520</name>
</gene>
<accession>A0A0F8ZMI3</accession>
<comment type="caution">
    <text evidence="2">The sequence shown here is derived from an EMBL/GenBank/DDBJ whole genome shotgun (WGS) entry which is preliminary data.</text>
</comment>
<feature type="non-terminal residue" evidence="2">
    <location>
        <position position="1"/>
    </location>
</feature>
<feature type="compositionally biased region" description="Basic and acidic residues" evidence="1">
    <location>
        <begin position="1"/>
        <end position="15"/>
    </location>
</feature>
<sequence>GSQVEEGPRGGHYYESEPPLPGFEGLPPRQRYEEQPPALPRTIADSVEHEQRQQAILEDAKEVAIERAIEGKPELQGLTSAHHDIRGAVKDALTRDISIRSEVPYSRVAAYISSWASSSSDSNVESLALQMAAARLFALPATDFVKEAWDAVSGNLTSGEFTPDQRLAEATSVLKAMYDNTQEYLKQQGIKSLVLYRGMRWFDGEGDNPTPDEFGYAIGDKLAGGFRRQEVEFHANPLSSWATDFNDARVFANFKPEGAETYEGEYNWEDDTFQEEARMALEDEWKSYAGAEGIPVGDADAREEWKDKELAEYNGSQDMWAYQEKELYPPNLLPALTRAISVVEVPREKVIATALTGLGCLNENEVVISGGEFNQTTYLADDYDGSNAFPLADSIEEMEIRFDEEKRFKAIYQEAVTAAE</sequence>
<evidence type="ECO:0000256" key="1">
    <source>
        <dbReference type="SAM" id="MobiDB-lite"/>
    </source>
</evidence>
<reference evidence="2" key="1">
    <citation type="journal article" date="2015" name="Nature">
        <title>Complex archaea that bridge the gap between prokaryotes and eukaryotes.</title>
        <authorList>
            <person name="Spang A."/>
            <person name="Saw J.H."/>
            <person name="Jorgensen S.L."/>
            <person name="Zaremba-Niedzwiedzka K."/>
            <person name="Martijn J."/>
            <person name="Lind A.E."/>
            <person name="van Eijk R."/>
            <person name="Schleper C."/>
            <person name="Guy L."/>
            <person name="Ettema T.J."/>
        </authorList>
    </citation>
    <scope>NUCLEOTIDE SEQUENCE</scope>
</reference>
<organism evidence="2">
    <name type="scientific">marine sediment metagenome</name>
    <dbReference type="NCBI Taxonomy" id="412755"/>
    <lineage>
        <taxon>unclassified sequences</taxon>
        <taxon>metagenomes</taxon>
        <taxon>ecological metagenomes</taxon>
    </lineage>
</organism>
<evidence type="ECO:0000313" key="2">
    <source>
        <dbReference type="EMBL" id="KKK87210.1"/>
    </source>
</evidence>
<feature type="region of interest" description="Disordered" evidence="1">
    <location>
        <begin position="1"/>
        <end position="42"/>
    </location>
</feature>
<protein>
    <submittedName>
        <fullName evidence="2">Uncharacterized protein</fullName>
    </submittedName>
</protein>
<dbReference type="AlphaFoldDB" id="A0A0F8ZMI3"/>
<proteinExistence type="predicted"/>
<dbReference type="EMBL" id="LAZR01050503">
    <property type="protein sequence ID" value="KKK87210.1"/>
    <property type="molecule type" value="Genomic_DNA"/>
</dbReference>
<name>A0A0F8ZMI3_9ZZZZ</name>